<sequence length="201" mass="21869">MCCRVRAGRSERPATLTSVCSATTKFCVILIERLHVPSFFVTNLSCHLSPHSSKSKIQVYVHRVSAALRIGGGSPAFARKFLNAYSCSTRTCRHSQRTTNEQTNPHQPSPPNRQAGKYSRAQPYCLGYSSPQNTSLAVSAVFYASSGPSAIPLLQACEAQITPATPPAHSQPYNPVSRSPRLLDPILLQGIGIWSFEDHSA</sequence>
<reference evidence="2" key="1">
    <citation type="journal article" date="2020" name="Stud. Mycol.">
        <title>101 Dothideomycetes genomes: a test case for predicting lifestyles and emergence of pathogens.</title>
        <authorList>
            <person name="Haridas S."/>
            <person name="Albert R."/>
            <person name="Binder M."/>
            <person name="Bloem J."/>
            <person name="Labutti K."/>
            <person name="Salamov A."/>
            <person name="Andreopoulos B."/>
            <person name="Baker S."/>
            <person name="Barry K."/>
            <person name="Bills G."/>
            <person name="Bluhm B."/>
            <person name="Cannon C."/>
            <person name="Castanera R."/>
            <person name="Culley D."/>
            <person name="Daum C."/>
            <person name="Ezra D."/>
            <person name="Gonzalez J."/>
            <person name="Henrissat B."/>
            <person name="Kuo A."/>
            <person name="Liang C."/>
            <person name="Lipzen A."/>
            <person name="Lutzoni F."/>
            <person name="Magnuson J."/>
            <person name="Mondo S."/>
            <person name="Nolan M."/>
            <person name="Ohm R."/>
            <person name="Pangilinan J."/>
            <person name="Park H.-J."/>
            <person name="Ramirez L."/>
            <person name="Alfaro M."/>
            <person name="Sun H."/>
            <person name="Tritt A."/>
            <person name="Yoshinaga Y."/>
            <person name="Zwiers L.-H."/>
            <person name="Turgeon B."/>
            <person name="Goodwin S."/>
            <person name="Spatafora J."/>
            <person name="Crous P."/>
            <person name="Grigoriev I."/>
        </authorList>
    </citation>
    <scope>NUCLEOTIDE SEQUENCE</scope>
    <source>
        <strain evidence="2">CBS 122367</strain>
    </source>
</reference>
<gene>
    <name evidence="2" type="ORF">K458DRAFT_23400</name>
</gene>
<feature type="region of interest" description="Disordered" evidence="1">
    <location>
        <begin position="93"/>
        <end position="118"/>
    </location>
</feature>
<name>A0A6G1J4B1_9PLEO</name>
<proteinExistence type="predicted"/>
<evidence type="ECO:0000313" key="3">
    <source>
        <dbReference type="Proteomes" id="UP000799291"/>
    </source>
</evidence>
<accession>A0A6G1J4B1</accession>
<evidence type="ECO:0000256" key="1">
    <source>
        <dbReference type="SAM" id="MobiDB-lite"/>
    </source>
</evidence>
<organism evidence="2 3">
    <name type="scientific">Lentithecium fluviatile CBS 122367</name>
    <dbReference type="NCBI Taxonomy" id="1168545"/>
    <lineage>
        <taxon>Eukaryota</taxon>
        <taxon>Fungi</taxon>
        <taxon>Dikarya</taxon>
        <taxon>Ascomycota</taxon>
        <taxon>Pezizomycotina</taxon>
        <taxon>Dothideomycetes</taxon>
        <taxon>Pleosporomycetidae</taxon>
        <taxon>Pleosporales</taxon>
        <taxon>Massarineae</taxon>
        <taxon>Lentitheciaceae</taxon>
        <taxon>Lentithecium</taxon>
    </lineage>
</organism>
<dbReference type="AlphaFoldDB" id="A0A6G1J4B1"/>
<keyword evidence="3" id="KW-1185">Reference proteome</keyword>
<dbReference type="EMBL" id="MU005579">
    <property type="protein sequence ID" value="KAF2685357.1"/>
    <property type="molecule type" value="Genomic_DNA"/>
</dbReference>
<protein>
    <submittedName>
        <fullName evidence="2">Uncharacterized protein</fullName>
    </submittedName>
</protein>
<feature type="compositionally biased region" description="Polar residues" evidence="1">
    <location>
        <begin position="97"/>
        <end position="106"/>
    </location>
</feature>
<dbReference type="Proteomes" id="UP000799291">
    <property type="component" value="Unassembled WGS sequence"/>
</dbReference>
<evidence type="ECO:0000313" key="2">
    <source>
        <dbReference type="EMBL" id="KAF2685357.1"/>
    </source>
</evidence>